<dbReference type="InterPro" id="IPR038606">
    <property type="entry name" value="To_sf"/>
</dbReference>
<dbReference type="InterPro" id="IPR010562">
    <property type="entry name" value="Haemolymph_juvenile_hormone-bd"/>
</dbReference>
<dbReference type="Gene3D" id="3.15.10.30">
    <property type="entry name" value="Haemolymph juvenile hormone binding protein"/>
    <property type="match status" value="1"/>
</dbReference>
<proteinExistence type="predicted"/>
<name>A0AAD7YYI8_MYTSE</name>
<dbReference type="EMBL" id="JARGEI010000003">
    <property type="protein sequence ID" value="KAJ8733756.1"/>
    <property type="molecule type" value="Genomic_DNA"/>
</dbReference>
<sequence length="233" mass="26321">MKFIIATVAFLIVSISALRQFDPSEIDFNNERSVNLFIKIAIQEVSEYIKAAGWDPLYIERKERNYTLPVHVIFNSAYCIEELLSNGMSNIVVNKASYNIITSRLSFDIELPLIDGSVGAGSLETTVFGRTFKMNSSGKVAVQSMRFVGNIRINVNFSTGITVRSTKVNFTMGGIESDVKLVIQDEDYSNHMNEFFNSTVPATFKEYSNEIDELLAIMLKDYINEYLKAQKTK</sequence>
<protein>
    <submittedName>
        <fullName evidence="2">Uncharacterized protein</fullName>
    </submittedName>
</protein>
<evidence type="ECO:0000313" key="2">
    <source>
        <dbReference type="EMBL" id="KAJ8733756.1"/>
    </source>
</evidence>
<feature type="signal peptide" evidence="1">
    <location>
        <begin position="1"/>
        <end position="17"/>
    </location>
</feature>
<comment type="caution">
    <text evidence="2">The sequence shown here is derived from an EMBL/GenBank/DDBJ whole genome shotgun (WGS) entry which is preliminary data.</text>
</comment>
<dbReference type="Pfam" id="PF06585">
    <property type="entry name" value="JHBP"/>
    <property type="match status" value="1"/>
</dbReference>
<dbReference type="Proteomes" id="UP001231518">
    <property type="component" value="Chromosome 5"/>
</dbReference>
<dbReference type="AlphaFoldDB" id="A0AAD7YYI8"/>
<keyword evidence="1" id="KW-0732">Signal</keyword>
<evidence type="ECO:0000313" key="3">
    <source>
        <dbReference type="Proteomes" id="UP001231518"/>
    </source>
</evidence>
<feature type="chain" id="PRO_5041913110" evidence="1">
    <location>
        <begin position="18"/>
        <end position="233"/>
    </location>
</feature>
<organism evidence="2 3">
    <name type="scientific">Mythimna separata</name>
    <name type="common">Oriental armyworm</name>
    <name type="synonym">Pseudaletia separata</name>
    <dbReference type="NCBI Taxonomy" id="271217"/>
    <lineage>
        <taxon>Eukaryota</taxon>
        <taxon>Metazoa</taxon>
        <taxon>Ecdysozoa</taxon>
        <taxon>Arthropoda</taxon>
        <taxon>Hexapoda</taxon>
        <taxon>Insecta</taxon>
        <taxon>Pterygota</taxon>
        <taxon>Neoptera</taxon>
        <taxon>Endopterygota</taxon>
        <taxon>Lepidoptera</taxon>
        <taxon>Glossata</taxon>
        <taxon>Ditrysia</taxon>
        <taxon>Noctuoidea</taxon>
        <taxon>Noctuidae</taxon>
        <taxon>Noctuinae</taxon>
        <taxon>Hadenini</taxon>
        <taxon>Mythimna</taxon>
    </lineage>
</organism>
<accession>A0AAD7YYI8</accession>
<evidence type="ECO:0000256" key="1">
    <source>
        <dbReference type="SAM" id="SignalP"/>
    </source>
</evidence>
<keyword evidence="3" id="KW-1185">Reference proteome</keyword>
<gene>
    <name evidence="2" type="ORF">PYW07_014307</name>
</gene>
<reference evidence="2" key="1">
    <citation type="submission" date="2023-03" db="EMBL/GenBank/DDBJ databases">
        <title>Chromosome-level genomes of two armyworms, Mythimna separata and Mythimna loreyi, provide insights into the biosynthesis and reception of sex pheromones.</title>
        <authorList>
            <person name="Zhao H."/>
        </authorList>
    </citation>
    <scope>NUCLEOTIDE SEQUENCE</scope>
    <source>
        <strain evidence="2">BeijingLab</strain>
        <tissue evidence="2">Pupa</tissue>
    </source>
</reference>